<gene>
    <name evidence="1" type="ORF">EYC80_006627</name>
</gene>
<evidence type="ECO:0000313" key="2">
    <source>
        <dbReference type="Proteomes" id="UP000326757"/>
    </source>
</evidence>
<name>A0A5N6JT98_MONLA</name>
<proteinExistence type="predicted"/>
<reference evidence="1 2" key="1">
    <citation type="submission" date="2019-06" db="EMBL/GenBank/DDBJ databases">
        <title>Genome Sequence of the Brown Rot Fungal Pathogen Monilinia laxa.</title>
        <authorList>
            <person name="De Miccolis Angelini R.M."/>
            <person name="Landi L."/>
            <person name="Abate D."/>
            <person name="Pollastro S."/>
            <person name="Romanazzi G."/>
            <person name="Faretra F."/>
        </authorList>
    </citation>
    <scope>NUCLEOTIDE SEQUENCE [LARGE SCALE GENOMIC DNA]</scope>
    <source>
        <strain evidence="1 2">Mlax316</strain>
    </source>
</reference>
<dbReference type="AlphaFoldDB" id="A0A5N6JT98"/>
<accession>A0A5N6JT98</accession>
<protein>
    <submittedName>
        <fullName evidence="1">Uncharacterized protein</fullName>
    </submittedName>
</protein>
<organism evidence="1 2">
    <name type="scientific">Monilinia laxa</name>
    <name type="common">Brown rot fungus</name>
    <name type="synonym">Sclerotinia laxa</name>
    <dbReference type="NCBI Taxonomy" id="61186"/>
    <lineage>
        <taxon>Eukaryota</taxon>
        <taxon>Fungi</taxon>
        <taxon>Dikarya</taxon>
        <taxon>Ascomycota</taxon>
        <taxon>Pezizomycotina</taxon>
        <taxon>Leotiomycetes</taxon>
        <taxon>Helotiales</taxon>
        <taxon>Sclerotiniaceae</taxon>
        <taxon>Monilinia</taxon>
    </lineage>
</organism>
<keyword evidence="2" id="KW-1185">Reference proteome</keyword>
<dbReference type="Proteomes" id="UP000326757">
    <property type="component" value="Unassembled WGS sequence"/>
</dbReference>
<sequence length="119" mass="13714">MATDGISSSVESMIYTDFIQICSQVKLPFLRTRCLYKETSTPNQILAFIISLHDATLTRAFPLFISKSFLYGFLLRNLCRRELSSESIILIRDTLLISHLEPVLQYGMKSRFCTFNSYL</sequence>
<comment type="caution">
    <text evidence="1">The sequence shown here is derived from an EMBL/GenBank/DDBJ whole genome shotgun (WGS) entry which is preliminary data.</text>
</comment>
<dbReference type="EMBL" id="VIGI01000014">
    <property type="protein sequence ID" value="KAB8291845.1"/>
    <property type="molecule type" value="Genomic_DNA"/>
</dbReference>
<evidence type="ECO:0000313" key="1">
    <source>
        <dbReference type="EMBL" id="KAB8291845.1"/>
    </source>
</evidence>